<protein>
    <submittedName>
        <fullName evidence="2">Uncharacterized protein</fullName>
    </submittedName>
</protein>
<feature type="region of interest" description="Disordered" evidence="1">
    <location>
        <begin position="1"/>
        <end position="35"/>
    </location>
</feature>
<feature type="compositionally biased region" description="Low complexity" evidence="1">
    <location>
        <begin position="151"/>
        <end position="163"/>
    </location>
</feature>
<proteinExistence type="predicted"/>
<organism evidence="2 3">
    <name type="scientific">Jatrophihabitans cynanchi</name>
    <dbReference type="NCBI Taxonomy" id="2944128"/>
    <lineage>
        <taxon>Bacteria</taxon>
        <taxon>Bacillati</taxon>
        <taxon>Actinomycetota</taxon>
        <taxon>Actinomycetes</taxon>
        <taxon>Jatrophihabitantales</taxon>
        <taxon>Jatrophihabitantaceae</taxon>
        <taxon>Jatrophihabitans</taxon>
    </lineage>
</organism>
<gene>
    <name evidence="2" type="ORF">M6B22_07455</name>
</gene>
<name>A0ABY7K4X1_9ACTN</name>
<accession>A0ABY7K4X1</accession>
<evidence type="ECO:0000256" key="1">
    <source>
        <dbReference type="SAM" id="MobiDB-lite"/>
    </source>
</evidence>
<evidence type="ECO:0000313" key="2">
    <source>
        <dbReference type="EMBL" id="WAX58592.1"/>
    </source>
</evidence>
<feature type="compositionally biased region" description="Pro residues" evidence="1">
    <location>
        <begin position="20"/>
        <end position="35"/>
    </location>
</feature>
<keyword evidence="3" id="KW-1185">Reference proteome</keyword>
<evidence type="ECO:0000313" key="3">
    <source>
        <dbReference type="Proteomes" id="UP001164693"/>
    </source>
</evidence>
<feature type="region of interest" description="Disordered" evidence="1">
    <location>
        <begin position="145"/>
        <end position="185"/>
    </location>
</feature>
<dbReference type="EMBL" id="CP097463">
    <property type="protein sequence ID" value="WAX58592.1"/>
    <property type="molecule type" value="Genomic_DNA"/>
</dbReference>
<reference evidence="2" key="1">
    <citation type="submission" date="2022-05" db="EMBL/GenBank/DDBJ databases">
        <title>Jatrophihabitans sp. SB3-54 whole genome sequence.</title>
        <authorList>
            <person name="Suh M.K."/>
            <person name="Eom M.K."/>
            <person name="Kim J.S."/>
            <person name="Kim H.S."/>
            <person name="Do H.E."/>
            <person name="Shin Y.K."/>
            <person name="Lee J.-S."/>
        </authorList>
    </citation>
    <scope>NUCLEOTIDE SEQUENCE</scope>
    <source>
        <strain evidence="2">SB3-54</strain>
    </source>
</reference>
<dbReference type="RefSeq" id="WP_269445131.1">
    <property type="nucleotide sequence ID" value="NZ_CP097463.1"/>
</dbReference>
<sequence length="473" mass="49079">MTVQHDSAARPRPARAVHPPTGPEPTTPTPTPAPTPALLRSLAAADAGSRARALESAQASSGNRAVQRLLGGAASDLVDLATLTAEAARLLVTGLVGGAGAVTNELTDALFWFAHPDLRGVRIEPGTPEARQWLTIRDSVVRPLLHPKPGTPAADAHTAAAPTGLTPTDHVAAQSGPATTAGTGDRYFTQDAGHYQDTSGGTVRVWMYGSSAANVCNMTSLTMSLVSIAGESELRSRLIGLLHTAGMHEGAQVQVGGRWTPLATALDDPKLVARIETLDLVTAAAIGTSSGYGSVTKAATIARIANATGLATASEATGAIHLTDAKVRAKAAALLAAGNRVIAGTVNHYIYLLEVRDDGVLVHDPAGARVQPDLTGKLFLHNGSAAHLAGEFLGFDATRRERAVRRLSQNPSLAPLVDRLQSIAAMSGADRAAGLKALRKDFPGDHEAGERNYYAAGEFAENDLRLRVTVTPT</sequence>
<dbReference type="Proteomes" id="UP001164693">
    <property type="component" value="Chromosome"/>
</dbReference>
<feature type="compositionally biased region" description="Low complexity" evidence="1">
    <location>
        <begin position="10"/>
        <end position="19"/>
    </location>
</feature>